<protein>
    <recommendedName>
        <fullName evidence="4">Lipoprotein</fullName>
    </recommendedName>
</protein>
<name>A0A1T5MTI0_9FIRM</name>
<dbReference type="PROSITE" id="PS51257">
    <property type="entry name" value="PROKAR_LIPOPROTEIN"/>
    <property type="match status" value="1"/>
</dbReference>
<dbReference type="AlphaFoldDB" id="A0A1T5MTI0"/>
<evidence type="ECO:0008006" key="4">
    <source>
        <dbReference type="Google" id="ProtNLM"/>
    </source>
</evidence>
<proteinExistence type="predicted"/>
<keyword evidence="1" id="KW-0732">Signal</keyword>
<evidence type="ECO:0000313" key="3">
    <source>
        <dbReference type="Proteomes" id="UP000190285"/>
    </source>
</evidence>
<dbReference type="EMBL" id="FUZT01000025">
    <property type="protein sequence ID" value="SKC91540.1"/>
    <property type="molecule type" value="Genomic_DNA"/>
</dbReference>
<dbReference type="Proteomes" id="UP000190285">
    <property type="component" value="Unassembled WGS sequence"/>
</dbReference>
<keyword evidence="3" id="KW-1185">Reference proteome</keyword>
<feature type="chain" id="PRO_5039581934" description="Lipoprotein" evidence="1">
    <location>
        <begin position="23"/>
        <end position="337"/>
    </location>
</feature>
<dbReference type="OrthoDB" id="1707591at2"/>
<gene>
    <name evidence="2" type="ORF">SAMN02194393_05338</name>
</gene>
<evidence type="ECO:0000313" key="2">
    <source>
        <dbReference type="EMBL" id="SKC91540.1"/>
    </source>
</evidence>
<feature type="signal peptide" evidence="1">
    <location>
        <begin position="1"/>
        <end position="22"/>
    </location>
</feature>
<organism evidence="2 3">
    <name type="scientific">Maledivibacter halophilus</name>
    <dbReference type="NCBI Taxonomy" id="36842"/>
    <lineage>
        <taxon>Bacteria</taxon>
        <taxon>Bacillati</taxon>
        <taxon>Bacillota</taxon>
        <taxon>Clostridia</taxon>
        <taxon>Peptostreptococcales</taxon>
        <taxon>Caminicellaceae</taxon>
        <taxon>Maledivibacter</taxon>
    </lineage>
</organism>
<accession>A0A1T5MTI0</accession>
<evidence type="ECO:0000256" key="1">
    <source>
        <dbReference type="SAM" id="SignalP"/>
    </source>
</evidence>
<sequence>MKKHLKKMILITSLALVLTACQADQENLSSTEENTETEIQSEEKINVGEEFEKLVSNEGEIEEIKDFVDSNIKNADKEIADKMVHYLIDKQNENLIEESKYFYNEDSRKIYDEVMKVYENMKEEFGENYVFAGENKYLLVDNMENEEISSHIKEIFDKGYGLITAEATFYPIIDYKIMKQNYGASVGDMTAEYFNIMANEIDEPTLVEEYLAVEVSKLKDRTFKYEEFLKKYPDSVFIDEIKMRYMECIWKLVNPNIFDGTLDQKFQVIDELKEVYKNILSDDSHPVTVEAVKGITEFIESKNGPLGSQDNMNAIFEVSDKLRKETENKIDELYLGE</sequence>
<dbReference type="STRING" id="36842.SAMN02194393_05338"/>
<reference evidence="2 3" key="1">
    <citation type="submission" date="2017-02" db="EMBL/GenBank/DDBJ databases">
        <authorList>
            <person name="Peterson S.W."/>
        </authorList>
    </citation>
    <scope>NUCLEOTIDE SEQUENCE [LARGE SCALE GENOMIC DNA]</scope>
    <source>
        <strain evidence="2 3">M1</strain>
    </source>
</reference>
<dbReference type="RefSeq" id="WP_079495904.1">
    <property type="nucleotide sequence ID" value="NZ_FUZT01000025.1"/>
</dbReference>